<dbReference type="EMBL" id="CAJZCX010000005">
    <property type="protein sequence ID" value="CAG9474636.1"/>
    <property type="molecule type" value="Genomic_DNA"/>
</dbReference>
<sequence length="327" mass="37832">MDKFSMDIDEWKAKYPFLKNEWASFEEFERSVGENDDPFGFSESTCKLIIMRTDYNTREYLDFCKKLTRNLGAYTTDKKIINSNSERCKNINSWLNYLIRKYNISNEFIQKCFDNSKLLEGVHVKKNMCTYYPYEKVINEEDMLKITIFVDNIFIIQNILQNEEDNYNCLGRKFLYECFNIYQNINNDYCSEGKNRDNTNICSKLSEFKSHYDTYISTLSNILEGIQFKDDCPLNERKTESLPDQVNKTGSSGPSSATTALSTVAGVSSALALLYKITPAERWINFGLRGGRRGINNNLYGGEGNEMLFDGNVHSEFNSYNIGYEAA</sequence>
<comment type="caution">
    <text evidence="1">The sequence shown here is derived from an EMBL/GenBank/DDBJ whole genome shotgun (WGS) entry which is preliminary data.</text>
</comment>
<evidence type="ECO:0000313" key="1">
    <source>
        <dbReference type="EMBL" id="CAG9474636.1"/>
    </source>
</evidence>
<protein>
    <submittedName>
        <fullName evidence="1">(malaria parasite P. vivax) hypothetical protein</fullName>
    </submittedName>
</protein>
<accession>A0A8S4H614</accession>
<dbReference type="VEuPathDB" id="PlasmoDB:PVPAM_100005900"/>
<reference evidence="1" key="1">
    <citation type="submission" date="2021-09" db="EMBL/GenBank/DDBJ databases">
        <authorList>
            <consortium name="Pathogen Informatics"/>
        </authorList>
    </citation>
    <scope>NUCLEOTIDE SEQUENCE</scope>
    <source>
        <strain evidence="1">PvW1</strain>
    </source>
</reference>
<name>A0A8S4H614_PLAVI</name>
<proteinExistence type="predicted"/>
<dbReference type="AlphaFoldDB" id="A0A8S4H614"/>
<dbReference type="Proteomes" id="UP000779233">
    <property type="component" value="Unassembled WGS sequence"/>
</dbReference>
<evidence type="ECO:0000313" key="2">
    <source>
        <dbReference type="Proteomes" id="UP000779233"/>
    </source>
</evidence>
<organism evidence="1 2">
    <name type="scientific">Plasmodium vivax</name>
    <name type="common">malaria parasite P. vivax</name>
    <dbReference type="NCBI Taxonomy" id="5855"/>
    <lineage>
        <taxon>Eukaryota</taxon>
        <taxon>Sar</taxon>
        <taxon>Alveolata</taxon>
        <taxon>Apicomplexa</taxon>
        <taxon>Aconoidasida</taxon>
        <taxon>Haemosporida</taxon>
        <taxon>Plasmodiidae</taxon>
        <taxon>Plasmodium</taxon>
        <taxon>Plasmodium (Plasmodium)</taxon>
    </lineage>
</organism>
<gene>
    <name evidence="1" type="ORF">PVW1_100021000</name>
</gene>